<keyword evidence="4 5" id="KW-0378">Hydrolase</keyword>
<evidence type="ECO:0000256" key="8">
    <source>
        <dbReference type="SAM" id="SignalP"/>
    </source>
</evidence>
<evidence type="ECO:0000256" key="5">
    <source>
        <dbReference type="HAMAP-Rule" id="MF_03174"/>
    </source>
</evidence>
<dbReference type="InterPro" id="IPR002467">
    <property type="entry name" value="Pept_M24A_MAP1"/>
</dbReference>
<feature type="binding site" evidence="5">
    <location>
        <position position="274"/>
    </location>
    <ligand>
        <name>substrate</name>
    </ligand>
</feature>
<feature type="binding site" evidence="5">
    <location>
        <position position="267"/>
    </location>
    <ligand>
        <name>a divalent metal cation</name>
        <dbReference type="ChEBI" id="CHEBI:60240"/>
        <label>2</label>
        <note>catalytic</note>
    </ligand>
</feature>
<comment type="function">
    <text evidence="6">Cotranslationally removes the N-terminal methionine from nascent proteins. The N-terminal methionine is often cleaved when the second residue in the primary sequence is small and uncharged (Met-Ala-, Cys, Gly, Pro, Ser, Thr, or Val).</text>
</comment>
<dbReference type="Pfam" id="PF00557">
    <property type="entry name" value="Peptidase_M24"/>
    <property type="match status" value="1"/>
</dbReference>
<feature type="signal peptide" evidence="8">
    <location>
        <begin position="1"/>
        <end position="17"/>
    </location>
</feature>
<evidence type="ECO:0000256" key="4">
    <source>
        <dbReference type="ARBA" id="ARBA00022801"/>
    </source>
</evidence>
<dbReference type="PROSITE" id="PS00680">
    <property type="entry name" value="MAP_1"/>
    <property type="match status" value="1"/>
</dbReference>
<comment type="similarity">
    <text evidence="5">Belongs to the peptidase M24A family. Methionine aminopeptidase type 1 subfamily.</text>
</comment>
<dbReference type="EMBL" id="HBKN01014643">
    <property type="protein sequence ID" value="CAE2291692.1"/>
    <property type="molecule type" value="Transcribed_RNA"/>
</dbReference>
<dbReference type="GO" id="GO:0005829">
    <property type="term" value="C:cytosol"/>
    <property type="evidence" value="ECO:0007669"/>
    <property type="project" value="TreeGrafter"/>
</dbReference>
<evidence type="ECO:0000256" key="3">
    <source>
        <dbReference type="ARBA" id="ARBA00022723"/>
    </source>
</evidence>
<evidence type="ECO:0000259" key="9">
    <source>
        <dbReference type="Pfam" id="PF00557"/>
    </source>
</evidence>
<dbReference type="NCBIfam" id="TIGR00500">
    <property type="entry name" value="met_pdase_I"/>
    <property type="match status" value="1"/>
</dbReference>
<evidence type="ECO:0000256" key="6">
    <source>
        <dbReference type="RuleBase" id="RU003653"/>
    </source>
</evidence>
<dbReference type="GO" id="GO:0006508">
    <property type="term" value="P:proteolysis"/>
    <property type="evidence" value="ECO:0007669"/>
    <property type="project" value="UniProtKB-KW"/>
</dbReference>
<dbReference type="PRINTS" id="PR00599">
    <property type="entry name" value="MAPEPTIDASE"/>
</dbReference>
<accession>A0A7S4NIV5</accession>
<dbReference type="GO" id="GO:0070006">
    <property type="term" value="F:metalloaminopeptidase activity"/>
    <property type="evidence" value="ECO:0007669"/>
    <property type="project" value="UniProtKB-UniRule"/>
</dbReference>
<feature type="binding site" evidence="5">
    <location>
        <position position="331"/>
    </location>
    <ligand>
        <name>a divalent metal cation</name>
        <dbReference type="ChEBI" id="CHEBI:60240"/>
        <label>2</label>
        <note>catalytic</note>
    </ligand>
</feature>
<dbReference type="Gene3D" id="3.90.230.10">
    <property type="entry name" value="Creatinase/methionine aminopeptidase superfamily"/>
    <property type="match status" value="1"/>
</dbReference>
<keyword evidence="8" id="KW-0732">Signal</keyword>
<gene>
    <name evidence="10" type="ORF">GTHE00462_LOCUS11386</name>
</gene>
<dbReference type="EC" id="3.4.11.18" evidence="6"/>
<evidence type="ECO:0000256" key="1">
    <source>
        <dbReference type="ARBA" id="ARBA00022438"/>
    </source>
</evidence>
<proteinExistence type="inferred from homology"/>
<name>A0A7S4NIV5_GUITH</name>
<organism evidence="10">
    <name type="scientific">Guillardia theta</name>
    <name type="common">Cryptophyte</name>
    <name type="synonym">Cryptomonas phi</name>
    <dbReference type="NCBI Taxonomy" id="55529"/>
    <lineage>
        <taxon>Eukaryota</taxon>
        <taxon>Cryptophyceae</taxon>
        <taxon>Pyrenomonadales</taxon>
        <taxon>Geminigeraceae</taxon>
        <taxon>Guillardia</taxon>
    </lineage>
</organism>
<feature type="binding site" evidence="5">
    <location>
        <position position="204"/>
    </location>
    <ligand>
        <name>a divalent metal cation</name>
        <dbReference type="ChEBI" id="CHEBI:60240"/>
        <label>1</label>
    </ligand>
</feature>
<dbReference type="InterPro" id="IPR036005">
    <property type="entry name" value="Creatinase/aminopeptidase-like"/>
</dbReference>
<evidence type="ECO:0000256" key="7">
    <source>
        <dbReference type="SAM" id="MobiDB-lite"/>
    </source>
</evidence>
<comment type="catalytic activity">
    <reaction evidence="5 6">
        <text>Release of N-terminal amino acids, preferentially methionine, from peptides and arylamides.</text>
        <dbReference type="EC" id="3.4.11.18"/>
    </reaction>
</comment>
<dbReference type="PANTHER" id="PTHR43330:SF7">
    <property type="entry name" value="METHIONINE AMINOPEPTIDASE 1"/>
    <property type="match status" value="1"/>
</dbReference>
<keyword evidence="3 5" id="KW-0479">Metal-binding</keyword>
<feature type="domain" description="Peptidase M24" evidence="9">
    <location>
        <begin position="110"/>
        <end position="338"/>
    </location>
</feature>
<dbReference type="GO" id="GO:0004239">
    <property type="term" value="F:initiator methionyl aminopeptidase activity"/>
    <property type="evidence" value="ECO:0007669"/>
    <property type="project" value="UniProtKB-UniRule"/>
</dbReference>
<feature type="binding site" evidence="5">
    <location>
        <position position="300"/>
    </location>
    <ligand>
        <name>a divalent metal cation</name>
        <dbReference type="ChEBI" id="CHEBI:60240"/>
        <label>2</label>
        <note>catalytic</note>
    </ligand>
</feature>
<comment type="cofactor">
    <cofactor evidence="5">
        <name>Co(2+)</name>
        <dbReference type="ChEBI" id="CHEBI:48828"/>
    </cofactor>
    <cofactor evidence="5">
        <name>Zn(2+)</name>
        <dbReference type="ChEBI" id="CHEBI:29105"/>
    </cofactor>
    <cofactor evidence="5">
        <name>Mn(2+)</name>
        <dbReference type="ChEBI" id="CHEBI:29035"/>
    </cofactor>
    <cofactor evidence="5">
        <name>Fe(2+)</name>
        <dbReference type="ChEBI" id="CHEBI:29033"/>
    </cofactor>
    <text evidence="5">Binds 2 divalent metal cations per subunit. Has a high-affinity and a low affinity metal-binding site. The true nature of the physiological cofactor is under debate. The enzyme is active with cobalt, zinc, manganese or divalent iron ions. Most likely, methionine aminopeptidases function as mononuclear Fe(2+)-metalloproteases under physiological conditions, and the catalytically relevant metal-binding site has been assigned to the histidine-containing high-affinity site.</text>
</comment>
<dbReference type="CDD" id="cd01086">
    <property type="entry name" value="MetAP1"/>
    <property type="match status" value="1"/>
</dbReference>
<dbReference type="HAMAP" id="MF_01974">
    <property type="entry name" value="MetAP_1"/>
    <property type="match status" value="1"/>
</dbReference>
<keyword evidence="1 5" id="KW-0031">Aminopeptidase</keyword>
<feature type="binding site" evidence="5">
    <location>
        <position position="331"/>
    </location>
    <ligand>
        <name>a divalent metal cation</name>
        <dbReference type="ChEBI" id="CHEBI:60240"/>
        <label>1</label>
    </ligand>
</feature>
<dbReference type="InterPro" id="IPR000994">
    <property type="entry name" value="Pept_M24"/>
</dbReference>
<evidence type="ECO:0000313" key="10">
    <source>
        <dbReference type="EMBL" id="CAE2291692.1"/>
    </source>
</evidence>
<dbReference type="PANTHER" id="PTHR43330">
    <property type="entry name" value="METHIONINE AMINOPEPTIDASE"/>
    <property type="match status" value="1"/>
</dbReference>
<reference evidence="10" key="1">
    <citation type="submission" date="2021-01" db="EMBL/GenBank/DDBJ databases">
        <authorList>
            <person name="Corre E."/>
            <person name="Pelletier E."/>
            <person name="Niang G."/>
            <person name="Scheremetjew M."/>
            <person name="Finn R."/>
            <person name="Kale V."/>
            <person name="Holt S."/>
            <person name="Cochrane G."/>
            <person name="Meng A."/>
            <person name="Brown T."/>
            <person name="Cohen L."/>
        </authorList>
    </citation>
    <scope>NUCLEOTIDE SEQUENCE</scope>
    <source>
        <strain evidence="10">CCMP 2712</strain>
    </source>
</reference>
<dbReference type="AlphaFoldDB" id="A0A7S4NIV5"/>
<feature type="region of interest" description="Disordered" evidence="7">
    <location>
        <begin position="60"/>
        <end position="79"/>
    </location>
</feature>
<feature type="chain" id="PRO_5031026061" description="Methionine aminopeptidase" evidence="8">
    <location>
        <begin position="18"/>
        <end position="358"/>
    </location>
</feature>
<dbReference type="GO" id="GO:0046872">
    <property type="term" value="F:metal ion binding"/>
    <property type="evidence" value="ECO:0007669"/>
    <property type="project" value="UniProtKB-UniRule"/>
</dbReference>
<keyword evidence="2 5" id="KW-0645">Protease</keyword>
<dbReference type="SUPFAM" id="SSF55920">
    <property type="entry name" value="Creatinase/aminopeptidase"/>
    <property type="match status" value="1"/>
</dbReference>
<evidence type="ECO:0000256" key="2">
    <source>
        <dbReference type="ARBA" id="ARBA00022670"/>
    </source>
</evidence>
<feature type="binding site" evidence="5">
    <location>
        <position position="175"/>
    </location>
    <ligand>
        <name>substrate</name>
    </ligand>
</feature>
<feature type="binding site" evidence="5">
    <location>
        <position position="204"/>
    </location>
    <ligand>
        <name>a divalent metal cation</name>
        <dbReference type="ChEBI" id="CHEBI:60240"/>
        <label>2</label>
        <note>catalytic</note>
    </ligand>
</feature>
<protein>
    <recommendedName>
        <fullName evidence="6">Methionine aminopeptidase</fullName>
        <ecNumber evidence="6">3.4.11.18</ecNumber>
    </recommendedName>
</protein>
<dbReference type="InterPro" id="IPR001714">
    <property type="entry name" value="Pept_M24_MAP"/>
</dbReference>
<feature type="binding site" evidence="5">
    <location>
        <position position="193"/>
    </location>
    <ligand>
        <name>a divalent metal cation</name>
        <dbReference type="ChEBI" id="CHEBI:60240"/>
        <label>1</label>
    </ligand>
</feature>
<sequence>MLVGVALVFLSNSWVHAFCSSGCGSILRAPESSMGRRHAARTRVEMGGGFGFARDSFKYTGTQRPSRLSPPRQIPDNIMKPDYAEDGTPKARQLGMPWDIPVNSPEDIEGVRAASRAAREVLDIAGAAVKPGMTTDEIDALVHEETIKRGCYPSPLNYNGFPKSVCTSINEVICHGIPCTNTRLKEGDIINIDVTCYLNGYHGDCSETFCVGEVDDAGKKLVKVTYDAWQAAIKICKPGVPYSQIGGVIDDIVTKEGFTSTRNFCGHGVGKIFHSNPTVLHYKNKQNNGVMAPGHIFTIEPMINEGGVQNMMWKDNWTATTRDGKRSAQFEHTLLITKDGVEALTAKTENSPRYWWEL</sequence>